<dbReference type="Proteomes" id="UP000295558">
    <property type="component" value="Unassembled WGS sequence"/>
</dbReference>
<protein>
    <submittedName>
        <fullName evidence="1">Uncharacterized protein</fullName>
    </submittedName>
</protein>
<proteinExistence type="predicted"/>
<evidence type="ECO:0000313" key="1">
    <source>
        <dbReference type="EMBL" id="TDR52880.1"/>
    </source>
</evidence>
<dbReference type="RefSeq" id="WP_036069446.1">
    <property type="nucleotide sequence ID" value="NZ_JAARQJ010000009.1"/>
</dbReference>
<sequence length="79" mass="9228">MIHLRRKIWKKYRTTEPLEIAESLGLEILYVETEQLSKLGDKITNSTVVVDSSLNEREETQLIAKKIREYLIQNPNALD</sequence>
<organism evidence="1 2">
    <name type="scientific">Listeria rocourtiae</name>
    <dbReference type="NCBI Taxonomy" id="647910"/>
    <lineage>
        <taxon>Bacteria</taxon>
        <taxon>Bacillati</taxon>
        <taxon>Bacillota</taxon>
        <taxon>Bacilli</taxon>
        <taxon>Bacillales</taxon>
        <taxon>Listeriaceae</taxon>
        <taxon>Listeria</taxon>
    </lineage>
</organism>
<dbReference type="STRING" id="1265846.PROCOU_02814"/>
<gene>
    <name evidence="1" type="ORF">DFP96_10686</name>
</gene>
<dbReference type="OrthoDB" id="9816277at2"/>
<keyword evidence="2" id="KW-1185">Reference proteome</keyword>
<dbReference type="AlphaFoldDB" id="A0A4R6ZKI4"/>
<reference evidence="1 2" key="1">
    <citation type="submission" date="2019-03" db="EMBL/GenBank/DDBJ databases">
        <title>Genomic Encyclopedia of Type Strains, Phase III (KMG-III): the genomes of soil and plant-associated and newly described type strains.</title>
        <authorList>
            <person name="Whitman W."/>
        </authorList>
    </citation>
    <scope>NUCLEOTIDE SEQUENCE [LARGE SCALE GENOMIC DNA]</scope>
    <source>
        <strain evidence="1 2">CECT 7972</strain>
    </source>
</reference>
<accession>A0A4R6ZKI4</accession>
<comment type="caution">
    <text evidence="1">The sequence shown here is derived from an EMBL/GenBank/DDBJ whole genome shotgun (WGS) entry which is preliminary data.</text>
</comment>
<evidence type="ECO:0000313" key="2">
    <source>
        <dbReference type="Proteomes" id="UP000295558"/>
    </source>
</evidence>
<dbReference type="EMBL" id="SNZK01000006">
    <property type="protein sequence ID" value="TDR52880.1"/>
    <property type="molecule type" value="Genomic_DNA"/>
</dbReference>
<name>A0A4R6ZKI4_9LIST</name>